<sequence length="67" mass="7702">MRHQVSLSLDRREIIFDDGVHGHEVTANLRSPVTYKDFPASEPIDQAITSQNIPRIRIDDDLINFIN</sequence>
<organism evidence="1 2">
    <name type="scientific">Novosphingobium colocasiae</name>
    <dbReference type="NCBI Taxonomy" id="1256513"/>
    <lineage>
        <taxon>Bacteria</taxon>
        <taxon>Pseudomonadati</taxon>
        <taxon>Pseudomonadota</taxon>
        <taxon>Alphaproteobacteria</taxon>
        <taxon>Sphingomonadales</taxon>
        <taxon>Sphingomonadaceae</taxon>
        <taxon>Novosphingobium</taxon>
    </lineage>
</organism>
<name>A0A918PNB8_9SPHN</name>
<reference evidence="1" key="2">
    <citation type="submission" date="2020-09" db="EMBL/GenBank/DDBJ databases">
        <authorList>
            <person name="Sun Q."/>
            <person name="Kim S."/>
        </authorList>
    </citation>
    <scope>NUCLEOTIDE SEQUENCE</scope>
    <source>
        <strain evidence="1">KCTC 32255</strain>
    </source>
</reference>
<proteinExistence type="predicted"/>
<dbReference type="AlphaFoldDB" id="A0A918PNB8"/>
<evidence type="ECO:0000313" key="1">
    <source>
        <dbReference type="EMBL" id="GGZ15966.1"/>
    </source>
</evidence>
<evidence type="ECO:0000313" key="2">
    <source>
        <dbReference type="Proteomes" id="UP000648075"/>
    </source>
</evidence>
<comment type="caution">
    <text evidence="1">The sequence shown here is derived from an EMBL/GenBank/DDBJ whole genome shotgun (WGS) entry which is preliminary data.</text>
</comment>
<protein>
    <submittedName>
        <fullName evidence="1">Uncharacterized protein</fullName>
    </submittedName>
</protein>
<gene>
    <name evidence="1" type="ORF">GCM10011614_33510</name>
</gene>
<keyword evidence="2" id="KW-1185">Reference proteome</keyword>
<dbReference type="EMBL" id="BMZA01000024">
    <property type="protein sequence ID" value="GGZ15966.1"/>
    <property type="molecule type" value="Genomic_DNA"/>
</dbReference>
<accession>A0A918PNB8</accession>
<dbReference type="Proteomes" id="UP000648075">
    <property type="component" value="Unassembled WGS sequence"/>
</dbReference>
<reference evidence="1" key="1">
    <citation type="journal article" date="2014" name="Int. J. Syst. Evol. Microbiol.">
        <title>Complete genome sequence of Corynebacterium casei LMG S-19264T (=DSM 44701T), isolated from a smear-ripened cheese.</title>
        <authorList>
            <consortium name="US DOE Joint Genome Institute (JGI-PGF)"/>
            <person name="Walter F."/>
            <person name="Albersmeier A."/>
            <person name="Kalinowski J."/>
            <person name="Ruckert C."/>
        </authorList>
    </citation>
    <scope>NUCLEOTIDE SEQUENCE</scope>
    <source>
        <strain evidence="1">KCTC 32255</strain>
    </source>
</reference>